<dbReference type="RefSeq" id="WP_006573663.1">
    <property type="nucleotide sequence ID" value="NZ_AAXG02000028.1"/>
</dbReference>
<evidence type="ECO:0000313" key="3">
    <source>
        <dbReference type="Proteomes" id="UP000003639"/>
    </source>
</evidence>
<feature type="transmembrane region" description="Helical" evidence="1">
    <location>
        <begin position="23"/>
        <end position="45"/>
    </location>
</feature>
<keyword evidence="3" id="KW-1185">Reference proteome</keyword>
<name>A6NY56_9FIRM</name>
<feature type="transmembrane region" description="Helical" evidence="1">
    <location>
        <begin position="52"/>
        <end position="73"/>
    </location>
</feature>
<dbReference type="AlphaFoldDB" id="A6NY56"/>
<protein>
    <submittedName>
        <fullName evidence="2">Uncharacterized protein</fullName>
    </submittedName>
</protein>
<reference evidence="2 3" key="2">
    <citation type="submission" date="2007-06" db="EMBL/GenBank/DDBJ databases">
        <title>Draft genome sequence of Pseudoflavonifractor capillosus ATCC 29799.</title>
        <authorList>
            <person name="Sudarsanam P."/>
            <person name="Ley R."/>
            <person name="Guruge J."/>
            <person name="Turnbaugh P.J."/>
            <person name="Mahowald M."/>
            <person name="Liep D."/>
            <person name="Gordon J."/>
        </authorList>
    </citation>
    <scope>NUCLEOTIDE SEQUENCE [LARGE SCALE GENOMIC DNA]</scope>
    <source>
        <strain evidence="2 3">ATCC 29799</strain>
    </source>
</reference>
<evidence type="ECO:0000313" key="2">
    <source>
        <dbReference type="EMBL" id="EDM99226.1"/>
    </source>
</evidence>
<keyword evidence="1" id="KW-0472">Membrane</keyword>
<keyword evidence="1" id="KW-0812">Transmembrane</keyword>
<dbReference type="EMBL" id="AAXG02000028">
    <property type="protein sequence ID" value="EDM99226.1"/>
    <property type="molecule type" value="Genomic_DNA"/>
</dbReference>
<comment type="caution">
    <text evidence="2">The sequence shown here is derived from an EMBL/GenBank/DDBJ whole genome shotgun (WGS) entry which is preliminary data.</text>
</comment>
<accession>A6NY56</accession>
<feature type="transmembrane region" description="Helical" evidence="1">
    <location>
        <begin position="98"/>
        <end position="122"/>
    </location>
</feature>
<organism evidence="2 3">
    <name type="scientific">Pseudoflavonifractor capillosus ATCC 29799</name>
    <dbReference type="NCBI Taxonomy" id="411467"/>
    <lineage>
        <taxon>Bacteria</taxon>
        <taxon>Bacillati</taxon>
        <taxon>Bacillota</taxon>
        <taxon>Clostridia</taxon>
        <taxon>Eubacteriales</taxon>
        <taxon>Oscillospiraceae</taxon>
        <taxon>Pseudoflavonifractor</taxon>
    </lineage>
</organism>
<reference evidence="2 3" key="1">
    <citation type="submission" date="2007-04" db="EMBL/GenBank/DDBJ databases">
        <authorList>
            <person name="Fulton L."/>
            <person name="Clifton S."/>
            <person name="Fulton B."/>
            <person name="Xu J."/>
            <person name="Minx P."/>
            <person name="Pepin K.H."/>
            <person name="Johnson M."/>
            <person name="Thiruvilangam P."/>
            <person name="Bhonagiri V."/>
            <person name="Nash W.E."/>
            <person name="Mardis E.R."/>
            <person name="Wilson R.K."/>
        </authorList>
    </citation>
    <scope>NUCLEOTIDE SEQUENCE [LARGE SCALE GENOMIC DNA]</scope>
    <source>
        <strain evidence="2 3">ATCC 29799</strain>
    </source>
</reference>
<keyword evidence="1" id="KW-1133">Transmembrane helix</keyword>
<proteinExistence type="predicted"/>
<evidence type="ECO:0000256" key="1">
    <source>
        <dbReference type="SAM" id="Phobius"/>
    </source>
</evidence>
<dbReference type="Proteomes" id="UP000003639">
    <property type="component" value="Unassembled WGS sequence"/>
</dbReference>
<gene>
    <name evidence="2" type="ORF">BACCAP_03155</name>
</gene>
<sequence length="132" mass="15011">MNVVAEYIFKIQSIGYRPPMERMAYYLLPVIPVIIFFTSIVLAYKGQKIRKFLYAFGFVAPLLAVVFFLKIQLPGHRTEYWGWEGIRVWGIVPSQETAVVMFVSDLAAVAMALVGRAIGKVIRKHATNSRRS</sequence>